<evidence type="ECO:0000256" key="4">
    <source>
        <dbReference type="ARBA" id="ARBA00022475"/>
    </source>
</evidence>
<accession>A0A6N8FLU7</accession>
<dbReference type="PANTHER" id="PTHR43297">
    <property type="entry name" value="OLIGOPEPTIDE TRANSPORT ATP-BINDING PROTEIN APPD"/>
    <property type="match status" value="1"/>
</dbReference>
<proteinExistence type="inferred from homology"/>
<dbReference type="PROSITE" id="PS00211">
    <property type="entry name" value="ABC_TRANSPORTER_1"/>
    <property type="match status" value="1"/>
</dbReference>
<protein>
    <submittedName>
        <fullName evidence="9">ATP-binding cassette domain-containing protein</fullName>
    </submittedName>
</protein>
<dbReference type="Proteomes" id="UP000469125">
    <property type="component" value="Unassembled WGS sequence"/>
</dbReference>
<evidence type="ECO:0000313" key="9">
    <source>
        <dbReference type="EMBL" id="MUK88739.1"/>
    </source>
</evidence>
<dbReference type="PANTHER" id="PTHR43297:SF2">
    <property type="entry name" value="DIPEPTIDE TRANSPORT ATP-BINDING PROTEIN DPPD"/>
    <property type="match status" value="1"/>
</dbReference>
<evidence type="ECO:0000256" key="6">
    <source>
        <dbReference type="ARBA" id="ARBA00022840"/>
    </source>
</evidence>
<dbReference type="Gene3D" id="3.40.50.300">
    <property type="entry name" value="P-loop containing nucleotide triphosphate hydrolases"/>
    <property type="match status" value="1"/>
</dbReference>
<comment type="subcellular location">
    <subcellularLocation>
        <location evidence="1">Cell membrane</location>
        <topology evidence="1">Peripheral membrane protein</topology>
    </subcellularLocation>
</comment>
<evidence type="ECO:0000256" key="3">
    <source>
        <dbReference type="ARBA" id="ARBA00022448"/>
    </source>
</evidence>
<dbReference type="InterPro" id="IPR050388">
    <property type="entry name" value="ABC_Ni/Peptide_Import"/>
</dbReference>
<evidence type="ECO:0000256" key="7">
    <source>
        <dbReference type="ARBA" id="ARBA00023136"/>
    </source>
</evidence>
<name>A0A6N8FLU7_9BACI</name>
<keyword evidence="4" id="KW-1003">Cell membrane</keyword>
<dbReference type="InterPro" id="IPR013563">
    <property type="entry name" value="Oligopep_ABC_C"/>
</dbReference>
<dbReference type="PROSITE" id="PS50893">
    <property type="entry name" value="ABC_TRANSPORTER_2"/>
    <property type="match status" value="1"/>
</dbReference>
<dbReference type="CDD" id="cd03257">
    <property type="entry name" value="ABC_NikE_OppD_transporters"/>
    <property type="match status" value="1"/>
</dbReference>
<dbReference type="InterPro" id="IPR027417">
    <property type="entry name" value="P-loop_NTPase"/>
</dbReference>
<dbReference type="NCBIfam" id="TIGR01727">
    <property type="entry name" value="oligo_HPY"/>
    <property type="match status" value="1"/>
</dbReference>
<dbReference type="GO" id="GO:0005886">
    <property type="term" value="C:plasma membrane"/>
    <property type="evidence" value="ECO:0007669"/>
    <property type="project" value="UniProtKB-SubCell"/>
</dbReference>
<dbReference type="GO" id="GO:0015833">
    <property type="term" value="P:peptide transport"/>
    <property type="evidence" value="ECO:0007669"/>
    <property type="project" value="InterPro"/>
</dbReference>
<evidence type="ECO:0000313" key="10">
    <source>
        <dbReference type="Proteomes" id="UP000469125"/>
    </source>
</evidence>
<dbReference type="GO" id="GO:0016887">
    <property type="term" value="F:ATP hydrolysis activity"/>
    <property type="evidence" value="ECO:0007669"/>
    <property type="project" value="InterPro"/>
</dbReference>
<evidence type="ECO:0000256" key="5">
    <source>
        <dbReference type="ARBA" id="ARBA00022741"/>
    </source>
</evidence>
<dbReference type="RefSeq" id="WP_155668708.1">
    <property type="nucleotide sequence ID" value="NZ_WOCA01000006.1"/>
</dbReference>
<dbReference type="SMART" id="SM00382">
    <property type="entry name" value="AAA"/>
    <property type="match status" value="1"/>
</dbReference>
<keyword evidence="10" id="KW-1185">Reference proteome</keyword>
<comment type="caution">
    <text evidence="9">The sequence shown here is derived from an EMBL/GenBank/DDBJ whole genome shotgun (WGS) entry which is preliminary data.</text>
</comment>
<comment type="similarity">
    <text evidence="2">Belongs to the ABC transporter superfamily.</text>
</comment>
<keyword evidence="3" id="KW-0813">Transport</keyword>
<evidence type="ECO:0000259" key="8">
    <source>
        <dbReference type="PROSITE" id="PS50893"/>
    </source>
</evidence>
<dbReference type="Pfam" id="PF00005">
    <property type="entry name" value="ABC_tran"/>
    <property type="match status" value="1"/>
</dbReference>
<feature type="domain" description="ABC transporter" evidence="8">
    <location>
        <begin position="12"/>
        <end position="262"/>
    </location>
</feature>
<dbReference type="AlphaFoldDB" id="A0A6N8FLU7"/>
<sequence>MPNTNKSEENILEINNLQTTFFTEESEVKAVDGVSFTIPKGKTVGVVGESGSGKSITSLSILRLVDKPGKIVGGEIKFKGENLLDKSETEMRKIRGKEISMIFQEPMTSLNPTYTVGQQINEAFKIHEGLGKTSARKRSLEMLKLVGIPSPEKRIDQYPHELSGGMRQRVMIAIALACNPELLIADEPTTALDVTIQAQILELIKDLQQKLHMSVLLITHDLGVVAETCDYVAVMYCGKIVEFADVKSIFNNPQHPYTVGLLSSLPPHDRDIEGDLPVIPGAVPSPDELPVGCRFAPRCAHASDICNTLPNLVTNENGNQVRCWIYSDKWDGNPEVEVNAERTT</sequence>
<dbReference type="InterPro" id="IPR003439">
    <property type="entry name" value="ABC_transporter-like_ATP-bd"/>
</dbReference>
<dbReference type="FunFam" id="3.40.50.300:FF:000016">
    <property type="entry name" value="Oligopeptide ABC transporter ATP-binding component"/>
    <property type="match status" value="1"/>
</dbReference>
<organism evidence="9 10">
    <name type="scientific">Ornithinibacillus caprae</name>
    <dbReference type="NCBI Taxonomy" id="2678566"/>
    <lineage>
        <taxon>Bacteria</taxon>
        <taxon>Bacillati</taxon>
        <taxon>Bacillota</taxon>
        <taxon>Bacilli</taxon>
        <taxon>Bacillales</taxon>
        <taxon>Bacillaceae</taxon>
        <taxon>Ornithinibacillus</taxon>
    </lineage>
</organism>
<reference evidence="9 10" key="1">
    <citation type="submission" date="2019-11" db="EMBL/GenBank/DDBJ databases">
        <authorList>
            <person name="Li X."/>
        </authorList>
    </citation>
    <scope>NUCLEOTIDE SEQUENCE [LARGE SCALE GENOMIC DNA]</scope>
    <source>
        <strain evidence="9 10">L9</strain>
    </source>
</reference>
<dbReference type="SUPFAM" id="SSF52540">
    <property type="entry name" value="P-loop containing nucleoside triphosphate hydrolases"/>
    <property type="match status" value="1"/>
</dbReference>
<evidence type="ECO:0000256" key="2">
    <source>
        <dbReference type="ARBA" id="ARBA00005417"/>
    </source>
</evidence>
<dbReference type="GO" id="GO:0005524">
    <property type="term" value="F:ATP binding"/>
    <property type="evidence" value="ECO:0007669"/>
    <property type="project" value="UniProtKB-KW"/>
</dbReference>
<keyword evidence="6 9" id="KW-0067">ATP-binding</keyword>
<dbReference type="Pfam" id="PF08352">
    <property type="entry name" value="oligo_HPY"/>
    <property type="match status" value="1"/>
</dbReference>
<dbReference type="InterPro" id="IPR017871">
    <property type="entry name" value="ABC_transporter-like_CS"/>
</dbReference>
<keyword evidence="5" id="KW-0547">Nucleotide-binding</keyword>
<keyword evidence="7" id="KW-0472">Membrane</keyword>
<gene>
    <name evidence="9" type="ORF">GMD78_10080</name>
</gene>
<dbReference type="InterPro" id="IPR003593">
    <property type="entry name" value="AAA+_ATPase"/>
</dbReference>
<dbReference type="EMBL" id="WOCA01000006">
    <property type="protein sequence ID" value="MUK88739.1"/>
    <property type="molecule type" value="Genomic_DNA"/>
</dbReference>
<evidence type="ECO:0000256" key="1">
    <source>
        <dbReference type="ARBA" id="ARBA00004202"/>
    </source>
</evidence>